<evidence type="ECO:0000313" key="2">
    <source>
        <dbReference type="EMBL" id="CAA7264410.1"/>
    </source>
</evidence>
<evidence type="ECO:0000313" key="3">
    <source>
        <dbReference type="Proteomes" id="UP000467700"/>
    </source>
</evidence>
<dbReference type="Proteomes" id="UP000467700">
    <property type="component" value="Unassembled WGS sequence"/>
</dbReference>
<protein>
    <submittedName>
        <fullName evidence="2">Uncharacterized protein</fullName>
    </submittedName>
</protein>
<dbReference type="AlphaFoldDB" id="A0A8S0WBU6"/>
<name>A0A8S0WBU6_CYCAE</name>
<feature type="region of interest" description="Disordered" evidence="1">
    <location>
        <begin position="51"/>
        <end position="73"/>
    </location>
</feature>
<evidence type="ECO:0000256" key="1">
    <source>
        <dbReference type="SAM" id="MobiDB-lite"/>
    </source>
</evidence>
<dbReference type="EMBL" id="CACVBS010000044">
    <property type="protein sequence ID" value="CAA7264410.1"/>
    <property type="molecule type" value="Genomic_DNA"/>
</dbReference>
<gene>
    <name evidence="2" type="ORF">AAE3_LOCUS6542</name>
</gene>
<accession>A0A8S0WBU6</accession>
<proteinExistence type="predicted"/>
<reference evidence="2 3" key="1">
    <citation type="submission" date="2020-01" db="EMBL/GenBank/DDBJ databases">
        <authorList>
            <person name="Gupta K D."/>
        </authorList>
    </citation>
    <scope>NUCLEOTIDE SEQUENCE [LARGE SCALE GENOMIC DNA]</scope>
</reference>
<organism evidence="2 3">
    <name type="scientific">Cyclocybe aegerita</name>
    <name type="common">Black poplar mushroom</name>
    <name type="synonym">Agrocybe aegerita</name>
    <dbReference type="NCBI Taxonomy" id="1973307"/>
    <lineage>
        <taxon>Eukaryota</taxon>
        <taxon>Fungi</taxon>
        <taxon>Dikarya</taxon>
        <taxon>Basidiomycota</taxon>
        <taxon>Agaricomycotina</taxon>
        <taxon>Agaricomycetes</taxon>
        <taxon>Agaricomycetidae</taxon>
        <taxon>Agaricales</taxon>
        <taxon>Agaricineae</taxon>
        <taxon>Bolbitiaceae</taxon>
        <taxon>Cyclocybe</taxon>
    </lineage>
</organism>
<keyword evidence="3" id="KW-1185">Reference proteome</keyword>
<sequence>MSGSGSTLGSHKDCLRLYCAREGLDPNAMGVLFPSGTVMVEDYLNAMGQDRDTAYGHSFDQEGSHGQQDQEMHEKDEVNGLLTAVPVPEPAPRTGSLVSLPMSSLSSLESSFVELEIKREIKIEEEEVQLWPEAPNAINRAVSPTPPPIRRPMPLPVPRTRFMPPGILPAAGSLGHLSGRPMVQPFHPMPLYASRPVPAPIPYPYPYPSIRHNGFHLVFPPPDFTQPPNPYAMAIGAVTPQAPDGPFSRPMPMPLESSGMQEVLSPASVPPLFTPDCDEAMGVANPIMVEDRDEFVPHYDFMNIVPPPVRVVVAKA</sequence>
<dbReference type="OrthoDB" id="6365676at2759"/>
<comment type="caution">
    <text evidence="2">The sequence shown here is derived from an EMBL/GenBank/DDBJ whole genome shotgun (WGS) entry which is preliminary data.</text>
</comment>